<name>A0ACD1HEG7_9EURO</name>
<gene>
    <name evidence="1" type="ORF">BO66DRAFT_399991</name>
</gene>
<protein>
    <submittedName>
        <fullName evidence="1">Uncharacterized protein</fullName>
    </submittedName>
</protein>
<keyword evidence="2" id="KW-1185">Reference proteome</keyword>
<reference evidence="1" key="1">
    <citation type="submission" date="2018-02" db="EMBL/GenBank/DDBJ databases">
        <title>The genomes of Aspergillus section Nigri reveals drivers in fungal speciation.</title>
        <authorList>
            <consortium name="DOE Joint Genome Institute"/>
            <person name="Vesth T.C."/>
            <person name="Nybo J."/>
            <person name="Theobald S."/>
            <person name="Brandl J."/>
            <person name="Frisvad J.C."/>
            <person name="Nielsen K.F."/>
            <person name="Lyhne E.K."/>
            <person name="Kogle M.E."/>
            <person name="Kuo A."/>
            <person name="Riley R."/>
            <person name="Clum A."/>
            <person name="Nolan M."/>
            <person name="Lipzen A."/>
            <person name="Salamov A."/>
            <person name="Henrissat B."/>
            <person name="Wiebenga A."/>
            <person name="De vries R.P."/>
            <person name="Grigoriev I.V."/>
            <person name="Mortensen U.H."/>
            <person name="Andersen M.R."/>
            <person name="Baker S.E."/>
        </authorList>
    </citation>
    <scope>NUCLEOTIDE SEQUENCE</scope>
    <source>
        <strain evidence="1">CBS 121060</strain>
    </source>
</reference>
<organism evidence="1 2">
    <name type="scientific">Aspergillus aculeatinus CBS 121060</name>
    <dbReference type="NCBI Taxonomy" id="1448322"/>
    <lineage>
        <taxon>Eukaryota</taxon>
        <taxon>Fungi</taxon>
        <taxon>Dikarya</taxon>
        <taxon>Ascomycota</taxon>
        <taxon>Pezizomycotina</taxon>
        <taxon>Eurotiomycetes</taxon>
        <taxon>Eurotiomycetidae</taxon>
        <taxon>Eurotiales</taxon>
        <taxon>Aspergillaceae</taxon>
        <taxon>Aspergillus</taxon>
        <taxon>Aspergillus subgen. Circumdati</taxon>
    </lineage>
</organism>
<sequence length="1467" mass="163602">MMMQSKPPSVSTESGPEPVRASMVRAGHRTRHWRPRTVTVQSGGVFRVRWGSRTIVIDLVILRILGLSHGDSSLSMNQTRRLQRTAVQLLYEQNPSPTTGESIILPGYTFNLACRRVLLVAMDFIEICEVFGGSILPDEFRGNYEDADRHIAALEQEIIAGPSSTTARARTTLLRAIYYTLSGDFRRAYEFIHTLQGLQHRGLERIWVLRGQLYEFYAAMLEHRPTAIAFAMIPGDPYARLWKDDSEVVTLHVQAREAGRAICVAECTTVVERLEQAVILDVWSFLDTLHFSYLEHRDFTPLVTAESLPQGQERNLEFLNFPVPYLSGTLASDMSHAGNSTFQNLLQRMSNDIERAKGASSDHQAFSHLRVEYENALDYAGLGLCRINEGDRILSPSYTSPVAFNLMCELRDTGWENMAWDSLESTFRLEDNEQAHRRYDEALFYMEAACAPRGQAAVSLRRGCVNHAAGIRYQAGPDCAQFKQAEENFTTALSLFANDTFNQQLITCHLALLNCSRGQTKSAVEIARRLGTELREAQSSKLSHFLGTLILRFAHFQFVQHKNTRVATACCECAAVYHEALESPLGSLFTAEAFITLFRQTHNWTLAQANVREHKALWSYTPRIRIHRRQNSLLLEFDRLVQSVCSMTGDENLRSQWEEVRRGLQPNEPQGSSGFIDLAPLSDEAKQHLNDPELGSMETEMMYFCQTFEARKGFNAGYARAIGGSFKAIGLGDMDAADAQLEAFVSTCDSESTLKTREVLDYMIPTLAQLDRVDEMRQALPHYLSDWFVRGGVEDIRLVCDRKGVTSDVREHAIKVHRDTAEQDISMCFMAQAWDKGPRILRNIATVLPDFFYKARTQPKPDTWQLLTFIGAFYERASKLDKAIENYLDGLHQVENLRTMIPNPDDRRKAYSTQHTAELFCGLARTSVALSRRTDAKRPDEYRLPTSSWLDQALIFLERGRARTLLDILQAHDSAGVESLQASMEELYRNRLLSTLIHSQRRPGDEQNLLKRARNVAEKLGISADTFDPVGEALKGRDETIAQIFKNTMFVPDVDGILRSIPANAIVIEVGVCMSGTIALCISSSGIQSVHQSDLGTFALRRLVVGYLGKILAFQKDPTPLEAANLKEGLDDIAARISTQLIEPFAEHIRGSNTVIFVPTSYLNVFPLGALMLDGEPLALTKPFYQVPSLAVLRRISEKAAKSQPGTTICAVADCDKANPIVYVGPEVVSVCSAFGVEPVTSDQFPQAMKAAELIHIAAHGTENYSSPWESTILGDTFRVLDMATKDCSASLVVFSCCLSGKGEINAGDDLVGFAHAVLQSGARAFLGGLWRVCDELAMLLMHLFYKVLSRHRNAPPGAEICVANAWHQAVRAFYRLDERNALALVDELENLWRATKNTSARPDGDYGKLKFHLNQLRAMIMQGKVDFTSPRNWAPFALVGCGSVKIVGSAPDAENNGLVDGPGEVS</sequence>
<dbReference type="Proteomes" id="UP000249661">
    <property type="component" value="Unassembled WGS sequence"/>
</dbReference>
<accession>A0ACD1HEG7</accession>
<dbReference type="EMBL" id="KZ824946">
    <property type="protein sequence ID" value="RAH71899.1"/>
    <property type="molecule type" value="Genomic_DNA"/>
</dbReference>
<evidence type="ECO:0000313" key="2">
    <source>
        <dbReference type="Proteomes" id="UP000249661"/>
    </source>
</evidence>
<evidence type="ECO:0000313" key="1">
    <source>
        <dbReference type="EMBL" id="RAH71899.1"/>
    </source>
</evidence>
<proteinExistence type="predicted"/>